<protein>
    <submittedName>
        <fullName evidence="2">Chromosome 2 open reading frame 81</fullName>
    </submittedName>
</protein>
<keyword evidence="3" id="KW-1185">Reference proteome</keyword>
<dbReference type="Pfam" id="PF15479">
    <property type="entry name" value="DUF4639"/>
    <property type="match status" value="1"/>
</dbReference>
<dbReference type="GeneTree" id="ENSGT00390000014979"/>
<evidence type="ECO:0000256" key="1">
    <source>
        <dbReference type="SAM" id="MobiDB-lite"/>
    </source>
</evidence>
<dbReference type="PANTHER" id="PTHR34438">
    <property type="entry name" value="SI:DKEY-97L20.6"/>
    <property type="match status" value="1"/>
</dbReference>
<reference evidence="2" key="2">
    <citation type="submission" date="2025-08" db="UniProtKB">
        <authorList>
            <consortium name="Ensembl"/>
        </authorList>
    </citation>
    <scope>IDENTIFICATION</scope>
    <source>
        <strain evidence="2">2N</strain>
    </source>
</reference>
<name>A0A286XTY9_CAVPO</name>
<feature type="region of interest" description="Disordered" evidence="1">
    <location>
        <begin position="85"/>
        <end position="112"/>
    </location>
</feature>
<dbReference type="AlphaFoldDB" id="A0A286XTY9"/>
<feature type="region of interest" description="Disordered" evidence="1">
    <location>
        <begin position="1"/>
        <end position="30"/>
    </location>
</feature>
<dbReference type="Proteomes" id="UP000005447">
    <property type="component" value="Unassembled WGS sequence"/>
</dbReference>
<proteinExistence type="predicted"/>
<dbReference type="PANTHER" id="PTHR34438:SF1">
    <property type="entry name" value="CHROMOSOME 2 OPEN READING FRAME 81"/>
    <property type="match status" value="1"/>
</dbReference>
<organism evidence="2 3">
    <name type="scientific">Cavia porcellus</name>
    <name type="common">Guinea pig</name>
    <dbReference type="NCBI Taxonomy" id="10141"/>
    <lineage>
        <taxon>Eukaryota</taxon>
        <taxon>Metazoa</taxon>
        <taxon>Chordata</taxon>
        <taxon>Craniata</taxon>
        <taxon>Vertebrata</taxon>
        <taxon>Euteleostomi</taxon>
        <taxon>Mammalia</taxon>
        <taxon>Eutheria</taxon>
        <taxon>Euarchontoglires</taxon>
        <taxon>Glires</taxon>
        <taxon>Rodentia</taxon>
        <taxon>Hystricomorpha</taxon>
        <taxon>Caviidae</taxon>
        <taxon>Cavia</taxon>
    </lineage>
</organism>
<accession>A0A286XTY9</accession>
<reference evidence="2" key="3">
    <citation type="submission" date="2025-09" db="UniProtKB">
        <authorList>
            <consortium name="Ensembl"/>
        </authorList>
    </citation>
    <scope>IDENTIFICATION</scope>
    <source>
        <strain evidence="2">2N</strain>
    </source>
</reference>
<evidence type="ECO:0000313" key="3">
    <source>
        <dbReference type="Proteomes" id="UP000005447"/>
    </source>
</evidence>
<dbReference type="EMBL" id="AAKN02036835">
    <property type="status" value="NOT_ANNOTATED_CDS"/>
    <property type="molecule type" value="Genomic_DNA"/>
</dbReference>
<evidence type="ECO:0000313" key="2">
    <source>
        <dbReference type="Ensembl" id="ENSCPOP00000029000.1"/>
    </source>
</evidence>
<dbReference type="VEuPathDB" id="HostDB:ENSCPOG00000037433"/>
<sequence>MAQENTRQTRDRGAARSKVEKARPPTVPVPQVDIVPGRLSEAEWIALLVLEEGEDVVGDIVADLLDRVMKAAFQDYLSQQVGPGLGFRDLARPPAPPRLSPSLAPAVHPVHC</sequence>
<dbReference type="InterPro" id="IPR028042">
    <property type="entry name" value="DUF4639"/>
</dbReference>
<reference evidence="3" key="1">
    <citation type="journal article" date="2011" name="Nature">
        <title>A high-resolution map of human evolutionary constraint using 29 mammals.</title>
        <authorList>
            <person name="Lindblad-Toh K."/>
            <person name="Garber M."/>
            <person name="Zuk O."/>
            <person name="Lin M.F."/>
            <person name="Parker B.J."/>
            <person name="Washietl S."/>
            <person name="Kheradpour P."/>
            <person name="Ernst J."/>
            <person name="Jordan G."/>
            <person name="Mauceli E."/>
            <person name="Ward L.D."/>
            <person name="Lowe C.B."/>
            <person name="Holloway A.K."/>
            <person name="Clamp M."/>
            <person name="Gnerre S."/>
            <person name="Alfoldi J."/>
            <person name="Beal K."/>
            <person name="Chang J."/>
            <person name="Clawson H."/>
            <person name="Cuff J."/>
            <person name="Di Palma F."/>
            <person name="Fitzgerald S."/>
            <person name="Flicek P."/>
            <person name="Guttman M."/>
            <person name="Hubisz M.J."/>
            <person name="Jaffe D.B."/>
            <person name="Jungreis I."/>
            <person name="Kent W.J."/>
            <person name="Kostka D."/>
            <person name="Lara M."/>
            <person name="Martins A.L."/>
            <person name="Massingham T."/>
            <person name="Moltke I."/>
            <person name="Raney B.J."/>
            <person name="Rasmussen M.D."/>
            <person name="Robinson J."/>
            <person name="Stark A."/>
            <person name="Vilella A.J."/>
            <person name="Wen J."/>
            <person name="Xie X."/>
            <person name="Zody M.C."/>
            <person name="Baldwin J."/>
            <person name="Bloom T."/>
            <person name="Chin C.W."/>
            <person name="Heiman D."/>
            <person name="Nicol R."/>
            <person name="Nusbaum C."/>
            <person name="Young S."/>
            <person name="Wilkinson J."/>
            <person name="Worley K.C."/>
            <person name="Kovar C.L."/>
            <person name="Muzny D.M."/>
            <person name="Gibbs R.A."/>
            <person name="Cree A."/>
            <person name="Dihn H.H."/>
            <person name="Fowler G."/>
            <person name="Jhangiani S."/>
            <person name="Joshi V."/>
            <person name="Lee S."/>
            <person name="Lewis L.R."/>
            <person name="Nazareth L.V."/>
            <person name="Okwuonu G."/>
            <person name="Santibanez J."/>
            <person name="Warren W.C."/>
            <person name="Mardis E.R."/>
            <person name="Weinstock G.M."/>
            <person name="Wilson R.K."/>
            <person name="Delehaunty K."/>
            <person name="Dooling D."/>
            <person name="Fronik C."/>
            <person name="Fulton L."/>
            <person name="Fulton B."/>
            <person name="Graves T."/>
            <person name="Minx P."/>
            <person name="Sodergren E."/>
            <person name="Birney E."/>
            <person name="Margulies E.H."/>
            <person name="Herrero J."/>
            <person name="Green E.D."/>
            <person name="Haussler D."/>
            <person name="Siepel A."/>
            <person name="Goldman N."/>
            <person name="Pollard K.S."/>
            <person name="Pedersen J.S."/>
            <person name="Lander E.S."/>
            <person name="Kellis M."/>
        </authorList>
    </citation>
    <scope>NUCLEOTIDE SEQUENCE [LARGE SCALE GENOMIC DNA]</scope>
    <source>
        <strain evidence="3">2N</strain>
    </source>
</reference>
<feature type="compositionally biased region" description="Basic and acidic residues" evidence="1">
    <location>
        <begin position="7"/>
        <end position="23"/>
    </location>
</feature>
<dbReference type="Bgee" id="ENSCPOG00000037433">
    <property type="expression patterns" value="Expressed in testis and 8 other cell types or tissues"/>
</dbReference>
<gene>
    <name evidence="2" type="primary">C2orf81</name>
</gene>
<dbReference type="Ensembl" id="ENSCPOT00000031947.1">
    <property type="protein sequence ID" value="ENSCPOP00000029000.1"/>
    <property type="gene ID" value="ENSCPOG00000037433.1"/>
</dbReference>